<evidence type="ECO:0000256" key="1">
    <source>
        <dbReference type="SAM" id="MobiDB-lite"/>
    </source>
</evidence>
<dbReference type="InterPro" id="IPR015174">
    <property type="entry name" value="MIF4G-like_typ-2"/>
</dbReference>
<protein>
    <submittedName>
        <fullName evidence="4 6">Cap binding protein</fullName>
    </submittedName>
</protein>
<dbReference type="GO" id="GO:0005634">
    <property type="term" value="C:nucleus"/>
    <property type="evidence" value="ECO:0007669"/>
    <property type="project" value="TreeGrafter"/>
</dbReference>
<feature type="compositionally biased region" description="Basic residues" evidence="1">
    <location>
        <begin position="38"/>
        <end position="47"/>
    </location>
</feature>
<dbReference type="AlphaFoldDB" id="A0A6G1G5K8"/>
<accession>A0A6G1G5K8</accession>
<feature type="compositionally biased region" description="Basic and acidic residues" evidence="1">
    <location>
        <begin position="48"/>
        <end position="68"/>
    </location>
</feature>
<name>A0A6G1G5K8_9PEZI</name>
<dbReference type="Proteomes" id="UP000504638">
    <property type="component" value="Unplaced"/>
</dbReference>
<dbReference type="GO" id="GO:0000184">
    <property type="term" value="P:nuclear-transcribed mRNA catabolic process, nonsense-mediated decay"/>
    <property type="evidence" value="ECO:0007669"/>
    <property type="project" value="TreeGrafter"/>
</dbReference>
<evidence type="ECO:0000313" key="4">
    <source>
        <dbReference type="EMBL" id="KAF1813292.1"/>
    </source>
</evidence>
<reference evidence="4 6" key="1">
    <citation type="submission" date="2020-01" db="EMBL/GenBank/DDBJ databases">
        <authorList>
            <consortium name="DOE Joint Genome Institute"/>
            <person name="Haridas S."/>
            <person name="Albert R."/>
            <person name="Binder M."/>
            <person name="Bloem J."/>
            <person name="Labutti K."/>
            <person name="Salamov A."/>
            <person name="Andreopoulos B."/>
            <person name="Baker S.E."/>
            <person name="Barry K."/>
            <person name="Bills G."/>
            <person name="Bluhm B.H."/>
            <person name="Cannon C."/>
            <person name="Castanera R."/>
            <person name="Culley D.E."/>
            <person name="Daum C."/>
            <person name="Ezra D."/>
            <person name="Gonzalez J.B."/>
            <person name="Henrissat B."/>
            <person name="Kuo A."/>
            <person name="Liang C."/>
            <person name="Lipzen A."/>
            <person name="Lutzoni F."/>
            <person name="Magnuson J."/>
            <person name="Mondo S."/>
            <person name="Nolan M."/>
            <person name="Ohm R."/>
            <person name="Pangilinan J."/>
            <person name="Park H.-J."/>
            <person name="Ramirez L."/>
            <person name="Alfaro M."/>
            <person name="Sun H."/>
            <person name="Tritt A."/>
            <person name="Yoshinaga Y."/>
            <person name="Zwiers L.-H."/>
            <person name="Turgeon B.G."/>
            <person name="Goodwin S.B."/>
            <person name="Spatafora J.W."/>
            <person name="Crous P.W."/>
            <person name="Grigoriev I.V."/>
        </authorList>
    </citation>
    <scope>NUCLEOTIDE SEQUENCE</scope>
    <source>
        <strain evidence="4 6">CBS 781.70</strain>
    </source>
</reference>
<dbReference type="OrthoDB" id="10252707at2759"/>
<feature type="compositionally biased region" description="Basic residues" evidence="1">
    <location>
        <begin position="1"/>
        <end position="10"/>
    </location>
</feature>
<feature type="region of interest" description="Disordered" evidence="1">
    <location>
        <begin position="840"/>
        <end position="907"/>
    </location>
</feature>
<dbReference type="GO" id="GO:0005846">
    <property type="term" value="C:nuclear cap binding complex"/>
    <property type="evidence" value="ECO:0007669"/>
    <property type="project" value="InterPro"/>
</dbReference>
<dbReference type="InterPro" id="IPR016024">
    <property type="entry name" value="ARM-type_fold"/>
</dbReference>
<dbReference type="RefSeq" id="XP_033534923.1">
    <property type="nucleotide sequence ID" value="XM_033677482.1"/>
</dbReference>
<evidence type="ECO:0000259" key="3">
    <source>
        <dbReference type="Pfam" id="PF09090"/>
    </source>
</evidence>
<dbReference type="PANTHER" id="PTHR12412:SF2">
    <property type="entry name" value="NUCLEAR CAP-BINDING PROTEIN SUBUNIT 1"/>
    <property type="match status" value="1"/>
</dbReference>
<dbReference type="GeneID" id="54418052"/>
<sequence length="907" mass="102141">MDVERRHHNGGGRERHHGGGGDRHHGGGERHHGGGGRFHGRGRKRNFRERGDDDGDHDRRPRFKPRYEEPAASRLRRLILAIAEQPRDGAANEAQYIAKLLNENFEDDLTRKTFFDLVLQAVSEQPLKIPYVAAVILHANETNAEIGKEALERARVRAQFALDSGDWRGFKLVLRFFACLQPMLADDGVFPLLDEVFNRAVDLQTASQEDAVGLDLVKIILLTLPYLLANSPTTWAEKAAELLEKTDIVASAPHPLEPLVESYLGDEDQKPFGFRSFIGLLQKQLAKESENGWELTCLSRPYTDYKKQASEEATAEIPKHALPEITVPSPVNPGRRPVFPETYFSMYADTEIETVPRTDDIAASLIRDATVDTINLLDFNRVTTARFLMEIDCFWAAGTFAKRGTAFDKLKNDEGRTMWKSEDMAVDAIFSQLFALPIPEHKLVYYHAVVTECCKIAPAAVAPSLGRAIRFLFRNIDSMDMELEYRFMDWFAHHLSNFDFRWKWAEWIEDISRPDLHPKKAFLAGILDKEIRLSFAKRVRGTLPKEYHVLVPEGKDKDTPDFKYSSDDVPFAPEARQILDLLKKKAPDSDIQPIIDNIHAQASEAALSDPLVASTDAYMTAVLVIGSKSLSHLISGIERCRERLVSVGPASEAARRQIISSVVDYWRFRPGTAVGVVDKLLNYTILLPESVVLWALGPERLGKGEPLADAWLYEMVSGTLGKVATRVRQIRDALVNARVAGGMPDEQITKLEELLTQERGAMRALFGEVDDSVGGVARGVSEGMLENEADDAITRILRAWGARWARVFRRRAAVEETWVADEAIKAAIEARKMLEGAERRRAEEVAAEEEREEEERVKREEEESRKREEEEERVKRVKMDEGKVEGGEEVKVDMLDVAPDADMVDGS</sequence>
<dbReference type="FunFam" id="1.25.40.180:FF:000035">
    <property type="entry name" value="snRNA cap binding complex subunit (Gcr3)"/>
    <property type="match status" value="1"/>
</dbReference>
<dbReference type="GO" id="GO:0000339">
    <property type="term" value="F:RNA cap binding"/>
    <property type="evidence" value="ECO:0007669"/>
    <property type="project" value="InterPro"/>
</dbReference>
<dbReference type="PANTHER" id="PTHR12412">
    <property type="entry name" value="CAP BINDING PROTEIN"/>
    <property type="match status" value="1"/>
</dbReference>
<gene>
    <name evidence="4 6" type="ORF">P152DRAFT_434240</name>
</gene>
<feature type="domain" description="MIF4G-like type 2" evidence="3">
    <location>
        <begin position="562"/>
        <end position="816"/>
    </location>
</feature>
<dbReference type="Pfam" id="PF09088">
    <property type="entry name" value="MIF4G_like"/>
    <property type="match status" value="1"/>
</dbReference>
<feature type="region of interest" description="Disordered" evidence="1">
    <location>
        <begin position="1"/>
        <end position="68"/>
    </location>
</feature>
<feature type="domain" description="MIF4G-like type 1" evidence="2">
    <location>
        <begin position="356"/>
        <end position="544"/>
    </location>
</feature>
<dbReference type="GO" id="GO:0003729">
    <property type="term" value="F:mRNA binding"/>
    <property type="evidence" value="ECO:0007669"/>
    <property type="project" value="TreeGrafter"/>
</dbReference>
<dbReference type="InterPro" id="IPR015172">
    <property type="entry name" value="MIF4G-like_typ-1"/>
</dbReference>
<dbReference type="EMBL" id="ML975155">
    <property type="protein sequence ID" value="KAF1813292.1"/>
    <property type="molecule type" value="Genomic_DNA"/>
</dbReference>
<keyword evidence="5" id="KW-1185">Reference proteome</keyword>
<evidence type="ECO:0000313" key="6">
    <source>
        <dbReference type="RefSeq" id="XP_033534923.1"/>
    </source>
</evidence>
<feature type="compositionally biased region" description="Basic and acidic residues" evidence="1">
    <location>
        <begin position="854"/>
        <end position="894"/>
    </location>
</feature>
<reference evidence="6" key="3">
    <citation type="submission" date="2025-04" db="UniProtKB">
        <authorList>
            <consortium name="RefSeq"/>
        </authorList>
    </citation>
    <scope>IDENTIFICATION</scope>
    <source>
        <strain evidence="6">CBS 781.70</strain>
    </source>
</reference>
<dbReference type="Gene3D" id="1.25.40.180">
    <property type="match status" value="3"/>
</dbReference>
<proteinExistence type="predicted"/>
<dbReference type="InterPro" id="IPR027159">
    <property type="entry name" value="CBP80"/>
</dbReference>
<dbReference type="GO" id="GO:0006406">
    <property type="term" value="P:mRNA export from nucleus"/>
    <property type="evidence" value="ECO:0007669"/>
    <property type="project" value="InterPro"/>
</dbReference>
<dbReference type="Pfam" id="PF09090">
    <property type="entry name" value="MIF4G_like_2"/>
    <property type="match status" value="1"/>
</dbReference>
<feature type="compositionally biased region" description="Basic and acidic residues" evidence="1">
    <location>
        <begin position="11"/>
        <end position="32"/>
    </location>
</feature>
<evidence type="ECO:0000313" key="5">
    <source>
        <dbReference type="Proteomes" id="UP000504638"/>
    </source>
</evidence>
<reference evidence="6" key="2">
    <citation type="submission" date="2020-04" db="EMBL/GenBank/DDBJ databases">
        <authorList>
            <consortium name="NCBI Genome Project"/>
        </authorList>
    </citation>
    <scope>NUCLEOTIDE SEQUENCE</scope>
    <source>
        <strain evidence="6">CBS 781.70</strain>
    </source>
</reference>
<dbReference type="SUPFAM" id="SSF48371">
    <property type="entry name" value="ARM repeat"/>
    <property type="match status" value="3"/>
</dbReference>
<organism evidence="4">
    <name type="scientific">Eremomyces bilateralis CBS 781.70</name>
    <dbReference type="NCBI Taxonomy" id="1392243"/>
    <lineage>
        <taxon>Eukaryota</taxon>
        <taxon>Fungi</taxon>
        <taxon>Dikarya</taxon>
        <taxon>Ascomycota</taxon>
        <taxon>Pezizomycotina</taxon>
        <taxon>Dothideomycetes</taxon>
        <taxon>Dothideomycetes incertae sedis</taxon>
        <taxon>Eremomycetales</taxon>
        <taxon>Eremomycetaceae</taxon>
        <taxon>Eremomyces</taxon>
    </lineage>
</organism>
<evidence type="ECO:0000259" key="2">
    <source>
        <dbReference type="Pfam" id="PF09088"/>
    </source>
</evidence>